<keyword evidence="8 16" id="KW-0812">Transmembrane</keyword>
<evidence type="ECO:0000256" key="13">
    <source>
        <dbReference type="ARBA" id="ARBA00023136"/>
    </source>
</evidence>
<evidence type="ECO:0000256" key="12">
    <source>
        <dbReference type="ARBA" id="ARBA00023034"/>
    </source>
</evidence>
<dbReference type="InterPro" id="IPR029044">
    <property type="entry name" value="Nucleotide-diphossugar_trans"/>
</dbReference>
<keyword evidence="10" id="KW-0735">Signal-anchor</keyword>
<feature type="domain" description="Ricin B lectin" evidence="17">
    <location>
        <begin position="418"/>
        <end position="550"/>
    </location>
</feature>
<dbReference type="Pfam" id="PF00652">
    <property type="entry name" value="Ricin_B_lectin"/>
    <property type="match status" value="1"/>
</dbReference>
<evidence type="ECO:0000313" key="19">
    <source>
        <dbReference type="RefSeq" id="XP_053062745.1"/>
    </source>
</evidence>
<sequence>MAVARKIKTLLTVNILVFVGIIVFSVYCRLQDRSEGLVQTVRSADRRVRSRHAKAGALADREAILERLDHLEEVVYNQLNGLAKPIGLVEGPGGLGQGGMAATLREDSQETESKYEEYGYNAQLSDRISLDRTIPDYRPKKCRQVTHTADLPQISVVFIFVNEALSVILRSVHSVVNRTPSRLLKEVILVDDNSDSVELKTSLDQYVNRRYPGLVKIVRNSRREGLIRARLQGWKAATAPVVGFFDAHVEFGTGWAEPALTRIQEDRRRIVLPAIDNIKYDTFEVQQYASAAHGYNWGLWCMYIIPPQDWLDRGDEAAPIRTPAMIGCSFVVDREYFGDIGLLDPGMEVYGGENIELGMRVWQCGGSMEVLPCSRVAHIERSKKPYNNDIDYYAKRNALRAAEVWMDSFKSHVYMAWNIPMTVRNSKASGYCLDQGAEDDDHAILYPCHGMSSQLVRYSAEGLLQLGPLGSTAFLPDSKCLVDDGRSRVPALKTCEDVARPAQRLWDFTQSGPIVSRDTGRCLEVEMSKDANFGLRLVVQRCSGQKWTIRSWLKRGRH</sequence>
<organism evidence="18 19">
    <name type="scientific">Acinonyx jubatus</name>
    <name type="common">Cheetah</name>
    <dbReference type="NCBI Taxonomy" id="32536"/>
    <lineage>
        <taxon>Eukaryota</taxon>
        <taxon>Metazoa</taxon>
        <taxon>Chordata</taxon>
        <taxon>Craniata</taxon>
        <taxon>Vertebrata</taxon>
        <taxon>Euteleostomi</taxon>
        <taxon>Mammalia</taxon>
        <taxon>Eutheria</taxon>
        <taxon>Laurasiatheria</taxon>
        <taxon>Carnivora</taxon>
        <taxon>Feliformia</taxon>
        <taxon>Felidae</taxon>
        <taxon>Felinae</taxon>
        <taxon>Acinonyx</taxon>
    </lineage>
</organism>
<accession>A0ABM3NTJ6</accession>
<keyword evidence="7 16" id="KW-0808">Transferase</keyword>
<dbReference type="RefSeq" id="XP_053062745.1">
    <property type="nucleotide sequence ID" value="XM_053206770.1"/>
</dbReference>
<evidence type="ECO:0000256" key="5">
    <source>
        <dbReference type="ARBA" id="ARBA00012644"/>
    </source>
</evidence>
<keyword evidence="14 16" id="KW-1015">Disulfide bond</keyword>
<keyword evidence="6 16" id="KW-0328">Glycosyltransferase</keyword>
<evidence type="ECO:0000256" key="6">
    <source>
        <dbReference type="ARBA" id="ARBA00022676"/>
    </source>
</evidence>
<evidence type="ECO:0000256" key="11">
    <source>
        <dbReference type="ARBA" id="ARBA00022989"/>
    </source>
</evidence>
<name>A0ABM3NTJ6_ACIJB</name>
<dbReference type="PANTHER" id="PTHR11675">
    <property type="entry name" value="N-ACETYLGALACTOSAMINYLTRANSFERASE"/>
    <property type="match status" value="1"/>
</dbReference>
<dbReference type="Gene3D" id="2.80.10.50">
    <property type="match status" value="1"/>
</dbReference>
<comment type="subcellular location">
    <subcellularLocation>
        <location evidence="2 16">Golgi apparatus membrane</location>
        <topology evidence="2 16">Single-pass type II membrane protein</topology>
    </subcellularLocation>
</comment>
<comment type="pathway">
    <text evidence="3 16">Protein modification; protein glycosylation.</text>
</comment>
<dbReference type="InterPro" id="IPR000772">
    <property type="entry name" value="Ricin_B_lectin"/>
</dbReference>
<evidence type="ECO:0000256" key="1">
    <source>
        <dbReference type="ARBA" id="ARBA00001936"/>
    </source>
</evidence>
<dbReference type="CDD" id="cd02510">
    <property type="entry name" value="pp-GalNAc-T"/>
    <property type="match status" value="1"/>
</dbReference>
<keyword evidence="13 16" id="KW-0472">Membrane</keyword>
<dbReference type="InterPro" id="IPR035992">
    <property type="entry name" value="Ricin_B-like_lectins"/>
</dbReference>
<keyword evidence="12 16" id="KW-0333">Golgi apparatus</keyword>
<evidence type="ECO:0000256" key="9">
    <source>
        <dbReference type="ARBA" id="ARBA00022734"/>
    </source>
</evidence>
<proteinExistence type="inferred from homology"/>
<comment type="cofactor">
    <cofactor evidence="1 16">
        <name>Mn(2+)</name>
        <dbReference type="ChEBI" id="CHEBI:29035"/>
    </cofactor>
</comment>
<evidence type="ECO:0000256" key="16">
    <source>
        <dbReference type="RuleBase" id="RU361242"/>
    </source>
</evidence>
<evidence type="ECO:0000256" key="7">
    <source>
        <dbReference type="ARBA" id="ARBA00022679"/>
    </source>
</evidence>
<gene>
    <name evidence="19" type="primary">GALNT9</name>
</gene>
<evidence type="ECO:0000256" key="2">
    <source>
        <dbReference type="ARBA" id="ARBA00004323"/>
    </source>
</evidence>
<evidence type="ECO:0000259" key="17">
    <source>
        <dbReference type="SMART" id="SM00458"/>
    </source>
</evidence>
<comment type="similarity">
    <text evidence="4 16">Belongs to the glycosyltransferase 2 family. GalNAc-T subfamily.</text>
</comment>
<evidence type="ECO:0000256" key="3">
    <source>
        <dbReference type="ARBA" id="ARBA00004922"/>
    </source>
</evidence>
<dbReference type="Pfam" id="PF00535">
    <property type="entry name" value="Glycos_transf_2"/>
    <property type="match status" value="1"/>
</dbReference>
<keyword evidence="15 16" id="KW-0464">Manganese</keyword>
<keyword evidence="11 16" id="KW-1133">Transmembrane helix</keyword>
<dbReference type="SMART" id="SM00458">
    <property type="entry name" value="RICIN"/>
    <property type="match status" value="1"/>
</dbReference>
<evidence type="ECO:0000256" key="8">
    <source>
        <dbReference type="ARBA" id="ARBA00022692"/>
    </source>
</evidence>
<evidence type="ECO:0000256" key="15">
    <source>
        <dbReference type="ARBA" id="ARBA00023211"/>
    </source>
</evidence>
<keyword evidence="9 16" id="KW-0430">Lectin</keyword>
<dbReference type="GeneID" id="106979518"/>
<dbReference type="EC" id="2.4.1.-" evidence="16"/>
<dbReference type="Gene3D" id="3.90.550.10">
    <property type="entry name" value="Spore Coat Polysaccharide Biosynthesis Protein SpsA, Chain A"/>
    <property type="match status" value="1"/>
</dbReference>
<dbReference type="InterPro" id="IPR001173">
    <property type="entry name" value="Glyco_trans_2-like"/>
</dbReference>
<keyword evidence="18" id="KW-1185">Reference proteome</keyword>
<evidence type="ECO:0000256" key="4">
    <source>
        <dbReference type="ARBA" id="ARBA00005680"/>
    </source>
</evidence>
<dbReference type="Proteomes" id="UP001652583">
    <property type="component" value="Chromosome D3"/>
</dbReference>
<dbReference type="SUPFAM" id="SSF53448">
    <property type="entry name" value="Nucleotide-diphospho-sugar transferases"/>
    <property type="match status" value="1"/>
</dbReference>
<evidence type="ECO:0000256" key="14">
    <source>
        <dbReference type="ARBA" id="ARBA00023157"/>
    </source>
</evidence>
<dbReference type="InterPro" id="IPR045885">
    <property type="entry name" value="GalNAc-T"/>
</dbReference>
<dbReference type="PANTHER" id="PTHR11675:SF28">
    <property type="entry name" value="POLYPEPTIDE N-ACETYLGALACTOSAMINYLTRANSFERASE 9"/>
    <property type="match status" value="1"/>
</dbReference>
<reference evidence="19" key="1">
    <citation type="submission" date="2025-08" db="UniProtKB">
        <authorList>
            <consortium name="RefSeq"/>
        </authorList>
    </citation>
    <scope>IDENTIFICATION</scope>
    <source>
        <tissue evidence="19">Blood</tissue>
    </source>
</reference>
<evidence type="ECO:0000256" key="10">
    <source>
        <dbReference type="ARBA" id="ARBA00022968"/>
    </source>
</evidence>
<dbReference type="SUPFAM" id="SSF50370">
    <property type="entry name" value="Ricin B-like lectins"/>
    <property type="match status" value="1"/>
</dbReference>
<feature type="transmembrane region" description="Helical" evidence="16">
    <location>
        <begin position="7"/>
        <end position="27"/>
    </location>
</feature>
<evidence type="ECO:0000313" key="18">
    <source>
        <dbReference type="Proteomes" id="UP001652583"/>
    </source>
</evidence>
<dbReference type="PROSITE" id="PS50231">
    <property type="entry name" value="RICIN_B_LECTIN"/>
    <property type="match status" value="1"/>
</dbReference>
<protein>
    <recommendedName>
        <fullName evidence="5 16">Polypeptide N-acetylgalactosaminyltransferase</fullName>
        <ecNumber evidence="16">2.4.1.-</ecNumber>
    </recommendedName>
    <alternativeName>
        <fullName evidence="16">Protein-UDP acetylgalactosaminyltransferase</fullName>
    </alternativeName>
</protein>